<dbReference type="EnsemblBacteria" id="ADF59991">
    <property type="protein sequence ID" value="ADF59991"/>
    <property type="gene ID" value="ECL_00425"/>
</dbReference>
<protein>
    <submittedName>
        <fullName evidence="1">Uncharacterized protein</fullName>
    </submittedName>
</protein>
<reference evidence="1 2" key="1">
    <citation type="journal article" date="2010" name="J. Bacteriol.">
        <title>Complete genome sequence of Enterobacter cloacae subsp. cloacae type strain ATCC 13047.</title>
        <authorList>
            <person name="Ren Y."/>
            <person name="Ren Y."/>
            <person name="Zhou Z."/>
            <person name="Guo X."/>
            <person name="Li Y."/>
            <person name="Feng L."/>
            <person name="Wang L."/>
        </authorList>
    </citation>
    <scope>NUCLEOTIDE SEQUENCE [LARGE SCALE GENOMIC DNA]</scope>
    <source>
        <strain evidence="2">ATCC 13047 / DSM 30054 / NBRC 13535 / NCTC 10005 / WDCM 00083 / NCDC 279-56</strain>
    </source>
</reference>
<dbReference type="Proteomes" id="UP000002363">
    <property type="component" value="Chromosome"/>
</dbReference>
<name>A0A0H3CFT5_ENTCC</name>
<keyword evidence="2" id="KW-1185">Reference proteome</keyword>
<dbReference type="AlphaFoldDB" id="A0A0H3CFT5"/>
<proteinExistence type="predicted"/>
<sequence>MLKVNYLPVNPVCGEKAQLHYSEPHGQYQERVRIMAMCVRHIFSHPE</sequence>
<organism evidence="1 2">
    <name type="scientific">Enterobacter cloacae subsp. cloacae (strain ATCC 13047 / DSM 30054 / NBRC 13535 / NCTC 10005 / WDCM 00083 / NCDC 279-56)</name>
    <dbReference type="NCBI Taxonomy" id="716541"/>
    <lineage>
        <taxon>Bacteria</taxon>
        <taxon>Pseudomonadati</taxon>
        <taxon>Pseudomonadota</taxon>
        <taxon>Gammaproteobacteria</taxon>
        <taxon>Enterobacterales</taxon>
        <taxon>Enterobacteriaceae</taxon>
        <taxon>Enterobacter</taxon>
        <taxon>Enterobacter cloacae complex</taxon>
    </lineage>
</organism>
<accession>A0A0H3CFT5</accession>
<dbReference type="HOGENOM" id="CLU_3167598_0_0_6"/>
<evidence type="ECO:0000313" key="1">
    <source>
        <dbReference type="EMBL" id="ADF59991.1"/>
    </source>
</evidence>
<dbReference type="KEGG" id="enc:ECL_00425"/>
<gene>
    <name evidence="1" type="ordered locus">ECL_00425</name>
</gene>
<evidence type="ECO:0000313" key="2">
    <source>
        <dbReference type="Proteomes" id="UP000002363"/>
    </source>
</evidence>
<dbReference type="EMBL" id="CP001918">
    <property type="protein sequence ID" value="ADF59991.1"/>
    <property type="molecule type" value="Genomic_DNA"/>
</dbReference>